<dbReference type="Proteomes" id="UP000198104">
    <property type="component" value="Unassembled WGS sequence"/>
</dbReference>
<accession>A0A254PVV6</accession>
<dbReference type="RefSeq" id="WP_088528080.1">
    <property type="nucleotide sequence ID" value="NZ_NGUO01000016.1"/>
</dbReference>
<comment type="caution">
    <text evidence="2">The sequence shown here is derived from an EMBL/GenBank/DDBJ whole genome shotgun (WGS) entry which is preliminary data.</text>
</comment>
<name>A0A254PVV6_9BURK</name>
<feature type="compositionally biased region" description="Polar residues" evidence="1">
    <location>
        <begin position="1"/>
        <end position="10"/>
    </location>
</feature>
<evidence type="ECO:0000313" key="3">
    <source>
        <dbReference type="Proteomes" id="UP000198104"/>
    </source>
</evidence>
<dbReference type="EMBL" id="NGUO01000016">
    <property type="protein sequence ID" value="OWS69416.1"/>
    <property type="molecule type" value="Genomic_DNA"/>
</dbReference>
<proteinExistence type="predicted"/>
<sequence>MHTVSGNRESNGGKREGAGRKRGAGAIRTQEISKAFIETNQKTPLDIILIAMTRAHNEMQELDPSDPQYSELETRAVNMAVLAAPYIHAKLASITAAVTGGVEIIVISGVPEQTH</sequence>
<feature type="region of interest" description="Disordered" evidence="1">
    <location>
        <begin position="1"/>
        <end position="26"/>
    </location>
</feature>
<keyword evidence="3" id="KW-1185">Reference proteome</keyword>
<evidence type="ECO:0000256" key="1">
    <source>
        <dbReference type="SAM" id="MobiDB-lite"/>
    </source>
</evidence>
<reference evidence="2 3" key="1">
    <citation type="submission" date="2017-05" db="EMBL/GenBank/DDBJ databases">
        <title>Polynucleobacter sp. MWH-K35W1 isolated from the permanently anoxic monimolimnion of a meromictic lake.</title>
        <authorList>
            <person name="Hahn M.W."/>
        </authorList>
    </citation>
    <scope>NUCLEOTIDE SEQUENCE [LARGE SCALE GENOMIC DNA]</scope>
    <source>
        <strain evidence="2 3">MWH-K35W1</strain>
    </source>
</reference>
<evidence type="ECO:0000313" key="2">
    <source>
        <dbReference type="EMBL" id="OWS69416.1"/>
    </source>
</evidence>
<protein>
    <submittedName>
        <fullName evidence="2">Uncharacterized protein</fullName>
    </submittedName>
</protein>
<organism evidence="2 3">
    <name type="scientific">Polynucleobacter aenigmaticus</name>
    <dbReference type="NCBI Taxonomy" id="1743164"/>
    <lineage>
        <taxon>Bacteria</taxon>
        <taxon>Pseudomonadati</taxon>
        <taxon>Pseudomonadota</taxon>
        <taxon>Betaproteobacteria</taxon>
        <taxon>Burkholderiales</taxon>
        <taxon>Burkholderiaceae</taxon>
        <taxon>Polynucleobacter</taxon>
    </lineage>
</organism>
<dbReference type="AlphaFoldDB" id="A0A254PVV6"/>
<gene>
    <name evidence="2" type="ORF">CBI30_09580</name>
</gene>